<evidence type="ECO:0000313" key="3">
    <source>
        <dbReference type="Ensembl" id="ENSSTUP00000043409.1"/>
    </source>
</evidence>
<dbReference type="PANTHER" id="PTHR45949">
    <property type="entry name" value="SORTING NEXIN-4"/>
    <property type="match status" value="1"/>
</dbReference>
<dbReference type="AlphaFoldDB" id="A0A673Z857"/>
<organism evidence="3 4">
    <name type="scientific">Salmo trutta</name>
    <name type="common">Brown trout</name>
    <dbReference type="NCBI Taxonomy" id="8032"/>
    <lineage>
        <taxon>Eukaryota</taxon>
        <taxon>Metazoa</taxon>
        <taxon>Chordata</taxon>
        <taxon>Craniata</taxon>
        <taxon>Vertebrata</taxon>
        <taxon>Euteleostomi</taxon>
        <taxon>Actinopterygii</taxon>
        <taxon>Neopterygii</taxon>
        <taxon>Teleostei</taxon>
        <taxon>Protacanthopterygii</taxon>
        <taxon>Salmoniformes</taxon>
        <taxon>Salmonidae</taxon>
        <taxon>Salmoninae</taxon>
        <taxon>Salmo</taxon>
    </lineage>
</organism>
<accession>A0A673Z857</accession>
<reference evidence="3" key="1">
    <citation type="submission" date="2025-08" db="UniProtKB">
        <authorList>
            <consortium name="Ensembl"/>
        </authorList>
    </citation>
    <scope>IDENTIFICATION</scope>
</reference>
<dbReference type="InterPro" id="IPR027267">
    <property type="entry name" value="AH/BAR_dom_sf"/>
</dbReference>
<evidence type="ECO:0000256" key="2">
    <source>
        <dbReference type="SAM" id="MobiDB-lite"/>
    </source>
</evidence>
<protein>
    <submittedName>
        <fullName evidence="3">Sorting nexin family member 30</fullName>
    </submittedName>
</protein>
<dbReference type="GO" id="GO:0015031">
    <property type="term" value="P:protein transport"/>
    <property type="evidence" value="ECO:0007669"/>
    <property type="project" value="TreeGrafter"/>
</dbReference>
<dbReference type="SUPFAM" id="SSF64268">
    <property type="entry name" value="PX domain"/>
    <property type="match status" value="1"/>
</dbReference>
<dbReference type="GO" id="GO:0005769">
    <property type="term" value="C:early endosome"/>
    <property type="evidence" value="ECO:0007669"/>
    <property type="project" value="TreeGrafter"/>
</dbReference>
<dbReference type="GO" id="GO:0034727">
    <property type="term" value="P:piecemeal microautophagy of the nucleus"/>
    <property type="evidence" value="ECO:0007669"/>
    <property type="project" value="TreeGrafter"/>
</dbReference>
<evidence type="ECO:0000313" key="4">
    <source>
        <dbReference type="Proteomes" id="UP000472277"/>
    </source>
</evidence>
<dbReference type="GO" id="GO:0061709">
    <property type="term" value="P:reticulophagy"/>
    <property type="evidence" value="ECO:0007669"/>
    <property type="project" value="TreeGrafter"/>
</dbReference>
<proteinExistence type="inferred from homology"/>
<dbReference type="InterPro" id="IPR036871">
    <property type="entry name" value="PX_dom_sf"/>
</dbReference>
<dbReference type="GeneTree" id="ENSGT00940000158994"/>
<evidence type="ECO:0000256" key="1">
    <source>
        <dbReference type="ARBA" id="ARBA00010883"/>
    </source>
</evidence>
<keyword evidence="4" id="KW-1185">Reference proteome</keyword>
<name>A0A673Z857_SALTR</name>
<dbReference type="Ensembl" id="ENSSTUT00000045313.1">
    <property type="protein sequence ID" value="ENSSTUP00000043409.1"/>
    <property type="gene ID" value="ENSSTUG00000018322.1"/>
</dbReference>
<comment type="similarity">
    <text evidence="1">Belongs to the sorting nexin family.</text>
</comment>
<dbReference type="GO" id="GO:0000407">
    <property type="term" value="C:phagophore assembly site"/>
    <property type="evidence" value="ECO:0007669"/>
    <property type="project" value="TreeGrafter"/>
</dbReference>
<dbReference type="Proteomes" id="UP000472277">
    <property type="component" value="Chromosome 23"/>
</dbReference>
<sequence>MTTRSDRNSGNSVRNTAYGPGDFMTRSSKDENVIVFFFCKLKFAIVNVSNTSAFLDDDLDVETRDLFVTVDDPKKHVSTMETYITYRVVTKTTRVEFDLPEYSVRRRYQDFDWLRTSWRIVNGESVKYVTGGYKLRSRPMEFAAMGDYLDMFTQKLGTIDRIAQRIIKEQSGGLSLCAGTLCQTVSLIDITSGVFLLCQAVLKKRDNVHAEYEAKLEAASLRKEERPTAKVPTDVEKCQDRVECFNADLKSDWDQWQNNKTQDFRQLLTGMADHNIQYYEKVRGFINFPKTSFENDTVAASC</sequence>
<dbReference type="GO" id="GO:0035091">
    <property type="term" value="F:phosphatidylinositol binding"/>
    <property type="evidence" value="ECO:0007669"/>
    <property type="project" value="InterPro"/>
</dbReference>
<dbReference type="Gene3D" id="3.30.1520.10">
    <property type="entry name" value="Phox-like domain"/>
    <property type="match status" value="1"/>
</dbReference>
<dbReference type="GO" id="GO:0032456">
    <property type="term" value="P:endocytic recycling"/>
    <property type="evidence" value="ECO:0007669"/>
    <property type="project" value="TreeGrafter"/>
</dbReference>
<dbReference type="Gene3D" id="1.20.1270.60">
    <property type="entry name" value="Arfaptin homology (AH) domain/BAR domain"/>
    <property type="match status" value="1"/>
</dbReference>
<dbReference type="PANTHER" id="PTHR45949:SF1">
    <property type="entry name" value="SORTING NEXIN-30"/>
    <property type="match status" value="1"/>
</dbReference>
<reference evidence="3" key="2">
    <citation type="submission" date="2025-09" db="UniProtKB">
        <authorList>
            <consortium name="Ensembl"/>
        </authorList>
    </citation>
    <scope>IDENTIFICATION</scope>
</reference>
<feature type="region of interest" description="Disordered" evidence="2">
    <location>
        <begin position="1"/>
        <end position="20"/>
    </location>
</feature>
<dbReference type="GO" id="GO:0000422">
    <property type="term" value="P:autophagy of mitochondrion"/>
    <property type="evidence" value="ECO:0007669"/>
    <property type="project" value="TreeGrafter"/>
</dbReference>
<gene>
    <name evidence="3" type="primary">SNX30</name>
</gene>